<dbReference type="InterPro" id="IPR006565">
    <property type="entry name" value="BTP"/>
</dbReference>
<dbReference type="PANTHER" id="PTHR46469">
    <property type="entry name" value="TRANSCRIPTION INITIATION FACTOR TFIID SUBUNIT 8"/>
    <property type="match status" value="1"/>
</dbReference>
<evidence type="ECO:0000256" key="3">
    <source>
        <dbReference type="ARBA" id="ARBA00017307"/>
    </source>
</evidence>
<reference evidence="9" key="1">
    <citation type="submission" date="2020-11" db="EMBL/GenBank/DDBJ databases">
        <authorList>
            <consortium name="DOE Joint Genome Institute"/>
            <person name="Ahrendt S."/>
            <person name="Riley R."/>
            <person name="Andreopoulos W."/>
            <person name="Labutti K."/>
            <person name="Pangilinan J."/>
            <person name="Ruiz-Duenas F.J."/>
            <person name="Barrasa J.M."/>
            <person name="Sanchez-Garcia M."/>
            <person name="Camarero S."/>
            <person name="Miyauchi S."/>
            <person name="Serrano A."/>
            <person name="Linde D."/>
            <person name="Babiker R."/>
            <person name="Drula E."/>
            <person name="Ayuso-Fernandez I."/>
            <person name="Pacheco R."/>
            <person name="Padilla G."/>
            <person name="Ferreira P."/>
            <person name="Barriuso J."/>
            <person name="Kellner H."/>
            <person name="Castanera R."/>
            <person name="Alfaro M."/>
            <person name="Ramirez L."/>
            <person name="Pisabarro A.G."/>
            <person name="Kuo A."/>
            <person name="Tritt A."/>
            <person name="Lipzen A."/>
            <person name="He G."/>
            <person name="Yan M."/>
            <person name="Ng V."/>
            <person name="Cullen D."/>
            <person name="Martin F."/>
            <person name="Rosso M.-N."/>
            <person name="Henrissat B."/>
            <person name="Hibbett D."/>
            <person name="Martinez A.T."/>
            <person name="Grigoriev I.V."/>
        </authorList>
    </citation>
    <scope>NUCLEOTIDE SEQUENCE</scope>
    <source>
        <strain evidence="9">CBS 506.95</strain>
    </source>
</reference>
<dbReference type="AlphaFoldDB" id="A0A9P6ET45"/>
<evidence type="ECO:0000256" key="5">
    <source>
        <dbReference type="ARBA" id="ARBA00023163"/>
    </source>
</evidence>
<accession>A0A9P6ET45</accession>
<dbReference type="InterPro" id="IPR009072">
    <property type="entry name" value="Histone-fold"/>
</dbReference>
<keyword evidence="10" id="KW-1185">Reference proteome</keyword>
<dbReference type="PANTHER" id="PTHR46469:SF1">
    <property type="entry name" value="TRANSCRIPTION INITIATION FACTOR TFIID SUBUNIT 8"/>
    <property type="match status" value="1"/>
</dbReference>
<evidence type="ECO:0000313" key="10">
    <source>
        <dbReference type="Proteomes" id="UP000807306"/>
    </source>
</evidence>
<evidence type="ECO:0000256" key="6">
    <source>
        <dbReference type="ARBA" id="ARBA00023242"/>
    </source>
</evidence>
<dbReference type="GO" id="GO:0046982">
    <property type="term" value="F:protein heterodimerization activity"/>
    <property type="evidence" value="ECO:0007669"/>
    <property type="project" value="InterPro"/>
</dbReference>
<dbReference type="Gene3D" id="1.10.20.10">
    <property type="entry name" value="Histone, subunit A"/>
    <property type="match status" value="1"/>
</dbReference>
<dbReference type="Pfam" id="PF10406">
    <property type="entry name" value="TAF8_C"/>
    <property type="match status" value="1"/>
</dbReference>
<evidence type="ECO:0000256" key="4">
    <source>
        <dbReference type="ARBA" id="ARBA00023015"/>
    </source>
</evidence>
<dbReference type="GO" id="GO:0006367">
    <property type="term" value="P:transcription initiation at RNA polymerase II promoter"/>
    <property type="evidence" value="ECO:0007669"/>
    <property type="project" value="TreeGrafter"/>
</dbReference>
<feature type="region of interest" description="Disordered" evidence="7">
    <location>
        <begin position="146"/>
        <end position="210"/>
    </location>
</feature>
<organism evidence="9 10">
    <name type="scientific">Crepidotus variabilis</name>
    <dbReference type="NCBI Taxonomy" id="179855"/>
    <lineage>
        <taxon>Eukaryota</taxon>
        <taxon>Fungi</taxon>
        <taxon>Dikarya</taxon>
        <taxon>Basidiomycota</taxon>
        <taxon>Agaricomycotina</taxon>
        <taxon>Agaricomycetes</taxon>
        <taxon>Agaricomycetidae</taxon>
        <taxon>Agaricales</taxon>
        <taxon>Agaricineae</taxon>
        <taxon>Crepidotaceae</taxon>
        <taxon>Crepidotus</taxon>
    </lineage>
</organism>
<dbReference type="GO" id="GO:0005669">
    <property type="term" value="C:transcription factor TFIID complex"/>
    <property type="evidence" value="ECO:0007669"/>
    <property type="project" value="InterPro"/>
</dbReference>
<evidence type="ECO:0000259" key="8">
    <source>
        <dbReference type="SMART" id="SM00576"/>
    </source>
</evidence>
<evidence type="ECO:0000313" key="9">
    <source>
        <dbReference type="EMBL" id="KAF9534372.1"/>
    </source>
</evidence>
<keyword evidence="5" id="KW-0804">Transcription</keyword>
<comment type="caution">
    <text evidence="9">The sequence shown here is derived from an EMBL/GenBank/DDBJ whole genome shotgun (WGS) entry which is preliminary data.</text>
</comment>
<evidence type="ECO:0000256" key="7">
    <source>
        <dbReference type="SAM" id="MobiDB-lite"/>
    </source>
</evidence>
<dbReference type="SUPFAM" id="SSF47113">
    <property type="entry name" value="Histone-fold"/>
    <property type="match status" value="1"/>
</dbReference>
<dbReference type="CDD" id="cd00076">
    <property type="entry name" value="HFD_SF"/>
    <property type="match status" value="1"/>
</dbReference>
<dbReference type="InterPro" id="IPR019473">
    <property type="entry name" value="TFIID_su8_C"/>
</dbReference>
<sequence>MYQPDAYTNPYSNHYPNQYPAATAGNLAATAGLPTPLSYFPPFQVQPPIATPASPDPPEPAVTPRVASKAVERLVTLELQSVGFEKAEPSAVDRLQVEVSTFVQQLFQRAHEYANLANRARVIASDVLLACDDFDLPTKELYQIKKATGKRKRSPKTQGKTHPVGLIKPRSRSASPDLLSSDEEDLNTPGALPIPSTLGNLPNSNAFPELPPKHTYRQTPASPPKKAALPSLEKKLKTAALVQESLQNLLTATEEAMNQDDGELLGHIVNWETNVQPRKRWKVKPK</sequence>
<comment type="similarity">
    <text evidence="2">Belongs to the TAF8 family.</text>
</comment>
<evidence type="ECO:0000256" key="1">
    <source>
        <dbReference type="ARBA" id="ARBA00004123"/>
    </source>
</evidence>
<protein>
    <recommendedName>
        <fullName evidence="3">Transcription initiation factor TFIID subunit 8</fullName>
    </recommendedName>
</protein>
<dbReference type="SMART" id="SM00576">
    <property type="entry name" value="BTP"/>
    <property type="match status" value="1"/>
</dbReference>
<comment type="subcellular location">
    <subcellularLocation>
        <location evidence="1">Nucleus</location>
    </subcellularLocation>
</comment>
<feature type="domain" description="Bromodomain associated" evidence="8">
    <location>
        <begin position="65"/>
        <end position="140"/>
    </location>
</feature>
<dbReference type="Proteomes" id="UP000807306">
    <property type="component" value="Unassembled WGS sequence"/>
</dbReference>
<evidence type="ECO:0000256" key="2">
    <source>
        <dbReference type="ARBA" id="ARBA00008767"/>
    </source>
</evidence>
<proteinExistence type="inferred from homology"/>
<dbReference type="InterPro" id="IPR037818">
    <property type="entry name" value="TAF8"/>
</dbReference>
<keyword evidence="4" id="KW-0805">Transcription regulation</keyword>
<feature type="compositionally biased region" description="Polar residues" evidence="7">
    <location>
        <begin position="197"/>
        <end position="206"/>
    </location>
</feature>
<dbReference type="Pfam" id="PF07524">
    <property type="entry name" value="Bromo_TP"/>
    <property type="match status" value="1"/>
</dbReference>
<keyword evidence="6" id="KW-0539">Nucleus</keyword>
<dbReference type="OrthoDB" id="2193813at2759"/>
<name>A0A9P6ET45_9AGAR</name>
<gene>
    <name evidence="9" type="ORF">CPB83DRAFT_332327</name>
</gene>
<dbReference type="EMBL" id="MU157826">
    <property type="protein sequence ID" value="KAF9534372.1"/>
    <property type="molecule type" value="Genomic_DNA"/>
</dbReference>